<name>A0ABS7Q989_9ACTN</name>
<reference evidence="1 2" key="1">
    <citation type="submission" date="2021-08" db="EMBL/GenBank/DDBJ databases">
        <title>WGS of actinomycetes from Thailand.</title>
        <authorList>
            <person name="Thawai C."/>
        </authorList>
    </citation>
    <scope>NUCLEOTIDE SEQUENCE [LARGE SCALE GENOMIC DNA]</scope>
    <source>
        <strain evidence="1 2">PLK6-54</strain>
    </source>
</reference>
<comment type="caution">
    <text evidence="1">The sequence shown here is derived from an EMBL/GenBank/DDBJ whole genome shotgun (WGS) entry which is preliminary data.</text>
</comment>
<organism evidence="1 2">
    <name type="scientific">Actinacidiphila acidipaludis</name>
    <dbReference type="NCBI Taxonomy" id="2873382"/>
    <lineage>
        <taxon>Bacteria</taxon>
        <taxon>Bacillati</taxon>
        <taxon>Actinomycetota</taxon>
        <taxon>Actinomycetes</taxon>
        <taxon>Kitasatosporales</taxon>
        <taxon>Streptomycetaceae</taxon>
        <taxon>Actinacidiphila</taxon>
    </lineage>
</organism>
<evidence type="ECO:0000313" key="1">
    <source>
        <dbReference type="EMBL" id="MBY8879727.1"/>
    </source>
</evidence>
<sequence length="148" mass="15989">MRPRGLRQSAARRFAARVSDAVRSTIAPAELVIDQAPAIVSDPADVYTDDALPPVADIEAAAAEFERATDQARRADRGKRAARKILDRLPAGIYGEWLVSRTPSSRQTADLDAIRETYKRLGLGPVPMKSSAPSLKVERIEVPAAVTA</sequence>
<protein>
    <submittedName>
        <fullName evidence="1">Uncharacterized protein</fullName>
    </submittedName>
</protein>
<gene>
    <name evidence="1" type="ORF">K7862_19085</name>
</gene>
<proteinExistence type="predicted"/>
<dbReference type="EMBL" id="JAINZZ010000023">
    <property type="protein sequence ID" value="MBY8879727.1"/>
    <property type="molecule type" value="Genomic_DNA"/>
</dbReference>
<keyword evidence="2" id="KW-1185">Reference proteome</keyword>
<accession>A0ABS7Q989</accession>
<dbReference type="Proteomes" id="UP000778578">
    <property type="component" value="Unassembled WGS sequence"/>
</dbReference>
<evidence type="ECO:0000313" key="2">
    <source>
        <dbReference type="Proteomes" id="UP000778578"/>
    </source>
</evidence>